<evidence type="ECO:0000313" key="9">
    <source>
        <dbReference type="RefSeq" id="XP_022258789.1"/>
    </source>
</evidence>
<evidence type="ECO:0000256" key="3">
    <source>
        <dbReference type="ARBA" id="ARBA00022837"/>
    </source>
</evidence>
<dbReference type="Gene3D" id="1.10.238.10">
    <property type="entry name" value="EF-hand"/>
    <property type="match status" value="2"/>
</dbReference>
<evidence type="ECO:0000313" key="6">
    <source>
        <dbReference type="Proteomes" id="UP000694941"/>
    </source>
</evidence>
<keyword evidence="3" id="KW-0106">Calcium</keyword>
<dbReference type="InterPro" id="IPR051433">
    <property type="entry name" value="CIBP"/>
</dbReference>
<dbReference type="Proteomes" id="UP000694941">
    <property type="component" value="Unplaced"/>
</dbReference>
<dbReference type="PROSITE" id="PS50222">
    <property type="entry name" value="EF_HAND_2"/>
    <property type="match status" value="2"/>
</dbReference>
<dbReference type="InterPro" id="IPR018247">
    <property type="entry name" value="EF_Hand_1_Ca_BS"/>
</dbReference>
<evidence type="ECO:0000259" key="5">
    <source>
        <dbReference type="PROSITE" id="PS50222"/>
    </source>
</evidence>
<keyword evidence="1" id="KW-0479">Metal-binding</keyword>
<dbReference type="SUPFAM" id="SSF47473">
    <property type="entry name" value="EF-hand"/>
    <property type="match status" value="1"/>
</dbReference>
<gene>
    <name evidence="7 8 9 10" type="primary">LOC106474776</name>
</gene>
<dbReference type="RefSeq" id="XP_022258790.1">
    <property type="nucleotide sequence ID" value="XM_022403082.1"/>
</dbReference>
<dbReference type="PANTHER" id="PTHR45791:SF1">
    <property type="entry name" value="CALCIUM AND INTEGRIN BINDING FAMILY MEMBER 1"/>
    <property type="match status" value="1"/>
</dbReference>
<evidence type="ECO:0000256" key="4">
    <source>
        <dbReference type="ARBA" id="ARBA00022842"/>
    </source>
</evidence>
<evidence type="ECO:0000313" key="10">
    <source>
        <dbReference type="RefSeq" id="XP_022258790.1"/>
    </source>
</evidence>
<dbReference type="PRINTS" id="PR00450">
    <property type="entry name" value="RECOVERIN"/>
</dbReference>
<proteinExistence type="predicted"/>
<dbReference type="SMART" id="SM00054">
    <property type="entry name" value="EFh"/>
    <property type="match status" value="2"/>
</dbReference>
<sequence>MGGNHSQLTEEELEDYKELTYLTRKEIFHTFKVFTNLDPAGVKKDKYIRIPAETILNLPEFKNNPFADRLCKVFSSQDDDKLSFEDFLDMISVLSDDAHPRKKAEYAFRVYDFDEDGYLSREDIETLVNKLTNTKMNEREINSLIDSILEVADLDKDGMLSFQEFEHVVTKSMDFKNSFHLRL</sequence>
<dbReference type="RefSeq" id="XP_022258789.1">
    <property type="nucleotide sequence ID" value="XM_022403081.1"/>
</dbReference>
<dbReference type="Pfam" id="PF13499">
    <property type="entry name" value="EF-hand_7"/>
    <property type="match status" value="1"/>
</dbReference>
<evidence type="ECO:0000256" key="2">
    <source>
        <dbReference type="ARBA" id="ARBA00022737"/>
    </source>
</evidence>
<name>A0ABM1TSD0_LIMPO</name>
<protein>
    <submittedName>
        <fullName evidence="7 8">Calcium and integrin-binding protein 1-like</fullName>
    </submittedName>
</protein>
<dbReference type="PANTHER" id="PTHR45791">
    <property type="entry name" value="CALCIUM AND INTEGRIN BINDING FAMILY MEMBER 2"/>
    <property type="match status" value="1"/>
</dbReference>
<keyword evidence="4" id="KW-0460">Magnesium</keyword>
<dbReference type="PROSITE" id="PS00018">
    <property type="entry name" value="EF_HAND_1"/>
    <property type="match status" value="2"/>
</dbReference>
<dbReference type="RefSeq" id="XP_022258786.1">
    <property type="nucleotide sequence ID" value="XM_022403078.1"/>
</dbReference>
<feature type="domain" description="EF-hand" evidence="5">
    <location>
        <begin position="140"/>
        <end position="175"/>
    </location>
</feature>
<evidence type="ECO:0000256" key="1">
    <source>
        <dbReference type="ARBA" id="ARBA00022723"/>
    </source>
</evidence>
<evidence type="ECO:0000313" key="8">
    <source>
        <dbReference type="RefSeq" id="XP_022258787.1"/>
    </source>
</evidence>
<organism evidence="6 7">
    <name type="scientific">Limulus polyphemus</name>
    <name type="common">Atlantic horseshoe crab</name>
    <dbReference type="NCBI Taxonomy" id="6850"/>
    <lineage>
        <taxon>Eukaryota</taxon>
        <taxon>Metazoa</taxon>
        <taxon>Ecdysozoa</taxon>
        <taxon>Arthropoda</taxon>
        <taxon>Chelicerata</taxon>
        <taxon>Merostomata</taxon>
        <taxon>Xiphosura</taxon>
        <taxon>Limulidae</taxon>
        <taxon>Limulus</taxon>
    </lineage>
</organism>
<dbReference type="InterPro" id="IPR002048">
    <property type="entry name" value="EF_hand_dom"/>
</dbReference>
<evidence type="ECO:0000313" key="7">
    <source>
        <dbReference type="RefSeq" id="XP_022258786.1"/>
    </source>
</evidence>
<keyword evidence="2" id="KW-0677">Repeat</keyword>
<dbReference type="InterPro" id="IPR011992">
    <property type="entry name" value="EF-hand-dom_pair"/>
</dbReference>
<reference evidence="7 8" key="1">
    <citation type="submission" date="2025-05" db="UniProtKB">
        <authorList>
            <consortium name="RefSeq"/>
        </authorList>
    </citation>
    <scope>IDENTIFICATION</scope>
    <source>
        <tissue evidence="7 8">Muscle</tissue>
    </source>
</reference>
<dbReference type="GeneID" id="106474776"/>
<feature type="domain" description="EF-hand" evidence="5">
    <location>
        <begin position="99"/>
        <end position="134"/>
    </location>
</feature>
<keyword evidence="6" id="KW-1185">Reference proteome</keyword>
<dbReference type="RefSeq" id="XP_022258787.1">
    <property type="nucleotide sequence ID" value="XM_022403079.1"/>
</dbReference>
<accession>A0ABM1TSD0</accession>
<dbReference type="CDD" id="cd00051">
    <property type="entry name" value="EFh"/>
    <property type="match status" value="1"/>
</dbReference>